<dbReference type="Pfam" id="PF00892">
    <property type="entry name" value="EamA"/>
    <property type="match status" value="2"/>
</dbReference>
<evidence type="ECO:0000256" key="1">
    <source>
        <dbReference type="ARBA" id="ARBA00004651"/>
    </source>
</evidence>
<feature type="domain" description="EamA" evidence="7">
    <location>
        <begin position="4"/>
        <end position="137"/>
    </location>
</feature>
<dbReference type="PANTHER" id="PTHR32322">
    <property type="entry name" value="INNER MEMBRANE TRANSPORTER"/>
    <property type="match status" value="1"/>
</dbReference>
<feature type="transmembrane region" description="Helical" evidence="6">
    <location>
        <begin position="100"/>
        <end position="117"/>
    </location>
</feature>
<feature type="transmembrane region" description="Helical" evidence="6">
    <location>
        <begin position="271"/>
        <end position="289"/>
    </location>
</feature>
<evidence type="ECO:0000256" key="4">
    <source>
        <dbReference type="ARBA" id="ARBA00022989"/>
    </source>
</evidence>
<dbReference type="EMBL" id="QURN01000006">
    <property type="protein sequence ID" value="RFC67825.1"/>
    <property type="molecule type" value="Genomic_DNA"/>
</dbReference>
<feature type="transmembrane region" description="Helical" evidence="6">
    <location>
        <begin position="183"/>
        <end position="210"/>
    </location>
</feature>
<dbReference type="InterPro" id="IPR050638">
    <property type="entry name" value="AA-Vitamin_Transporters"/>
</dbReference>
<dbReference type="InterPro" id="IPR000620">
    <property type="entry name" value="EamA_dom"/>
</dbReference>
<feature type="transmembrane region" description="Helical" evidence="6">
    <location>
        <begin position="124"/>
        <end position="147"/>
    </location>
</feature>
<comment type="caution">
    <text evidence="8">The sequence shown here is derived from an EMBL/GenBank/DDBJ whole genome shotgun (WGS) entry which is preliminary data.</text>
</comment>
<dbReference type="InterPro" id="IPR037185">
    <property type="entry name" value="EmrE-like"/>
</dbReference>
<dbReference type="PANTHER" id="PTHR32322:SF18">
    <property type="entry name" value="S-ADENOSYLMETHIONINE_S-ADENOSYLHOMOCYSTEINE TRANSPORTER"/>
    <property type="match status" value="1"/>
</dbReference>
<evidence type="ECO:0000256" key="3">
    <source>
        <dbReference type="ARBA" id="ARBA00022692"/>
    </source>
</evidence>
<keyword evidence="5 6" id="KW-0472">Membrane</keyword>
<gene>
    <name evidence="8" type="ORF">DY251_09560</name>
</gene>
<organism evidence="8 9">
    <name type="scientific">Mesorhizobium denitrificans</name>
    <dbReference type="NCBI Taxonomy" id="2294114"/>
    <lineage>
        <taxon>Bacteria</taxon>
        <taxon>Pseudomonadati</taxon>
        <taxon>Pseudomonadota</taxon>
        <taxon>Alphaproteobacteria</taxon>
        <taxon>Hyphomicrobiales</taxon>
        <taxon>Phyllobacteriaceae</taxon>
        <taxon>Mesorhizobium</taxon>
    </lineage>
</organism>
<dbReference type="Proteomes" id="UP000262379">
    <property type="component" value="Unassembled WGS sequence"/>
</dbReference>
<evidence type="ECO:0000256" key="2">
    <source>
        <dbReference type="ARBA" id="ARBA00022475"/>
    </source>
</evidence>
<evidence type="ECO:0000313" key="9">
    <source>
        <dbReference type="Proteomes" id="UP000262379"/>
    </source>
</evidence>
<feature type="transmembrane region" description="Helical" evidence="6">
    <location>
        <begin position="246"/>
        <end position="265"/>
    </location>
</feature>
<evidence type="ECO:0000259" key="7">
    <source>
        <dbReference type="Pfam" id="PF00892"/>
    </source>
</evidence>
<reference evidence="9" key="1">
    <citation type="submission" date="2018-08" db="EMBL/GenBank/DDBJ databases">
        <authorList>
            <person name="Im W.T."/>
        </authorList>
    </citation>
    <scope>NUCLEOTIDE SEQUENCE [LARGE SCALE GENOMIC DNA]</scope>
    <source>
        <strain evidence="9">LA-28</strain>
    </source>
</reference>
<evidence type="ECO:0000313" key="8">
    <source>
        <dbReference type="EMBL" id="RFC67825.1"/>
    </source>
</evidence>
<keyword evidence="2" id="KW-1003">Cell membrane</keyword>
<accession>A0A371XF12</accession>
<protein>
    <submittedName>
        <fullName evidence="8">DMT family transporter</fullName>
    </submittedName>
</protein>
<dbReference type="GO" id="GO:0005886">
    <property type="term" value="C:plasma membrane"/>
    <property type="evidence" value="ECO:0007669"/>
    <property type="project" value="UniProtKB-SubCell"/>
</dbReference>
<feature type="transmembrane region" description="Helical" evidence="6">
    <location>
        <begin position="216"/>
        <end position="234"/>
    </location>
</feature>
<feature type="transmembrane region" description="Helical" evidence="6">
    <location>
        <begin position="67"/>
        <end position="88"/>
    </location>
</feature>
<sequence length="298" mass="32281">MHQRAYIYLLLTTLFWGGNAIAGKLAVGHISPMILTAGRWTLAFVIMLVIGWKSLKADLPALRKHWLLLSMLGTFGFTIFNVALYTALTLTTAINVSIEQAGMPMLIFMLNFLFFRLKASGGQIIGLCLTLLGVALTASHGALSRLLSLDLNLGDAIMLASIFVYSGYTVALRFKPDIHWHSLMIVLTGSASLTSLPFVAIEFAVGKAIIPDAQGWAILLYVLIFPSLLAQALYIRGVELIGANRAGLFINLVPIFGTILSIVLLGEEFSLYHAIALALVFGGIALAEYSGRRREAAP</sequence>
<keyword evidence="4 6" id="KW-1133">Transmembrane helix</keyword>
<dbReference type="AlphaFoldDB" id="A0A371XF12"/>
<keyword evidence="9" id="KW-1185">Reference proteome</keyword>
<evidence type="ECO:0000256" key="5">
    <source>
        <dbReference type="ARBA" id="ARBA00023136"/>
    </source>
</evidence>
<feature type="transmembrane region" description="Helical" evidence="6">
    <location>
        <begin position="38"/>
        <end position="55"/>
    </location>
</feature>
<feature type="domain" description="EamA" evidence="7">
    <location>
        <begin position="153"/>
        <end position="286"/>
    </location>
</feature>
<comment type="subcellular location">
    <subcellularLocation>
        <location evidence="1">Cell membrane</location>
        <topology evidence="1">Multi-pass membrane protein</topology>
    </subcellularLocation>
</comment>
<proteinExistence type="predicted"/>
<keyword evidence="3 6" id="KW-0812">Transmembrane</keyword>
<name>A0A371XF12_9HYPH</name>
<dbReference type="RefSeq" id="WP_116623659.1">
    <property type="nucleotide sequence ID" value="NZ_QURN01000006.1"/>
</dbReference>
<evidence type="ECO:0000256" key="6">
    <source>
        <dbReference type="SAM" id="Phobius"/>
    </source>
</evidence>
<feature type="transmembrane region" description="Helical" evidence="6">
    <location>
        <begin position="153"/>
        <end position="171"/>
    </location>
</feature>
<dbReference type="SUPFAM" id="SSF103481">
    <property type="entry name" value="Multidrug resistance efflux transporter EmrE"/>
    <property type="match status" value="2"/>
</dbReference>